<organism evidence="3 4">
    <name type="scientific">Lactuca virosa</name>
    <dbReference type="NCBI Taxonomy" id="75947"/>
    <lineage>
        <taxon>Eukaryota</taxon>
        <taxon>Viridiplantae</taxon>
        <taxon>Streptophyta</taxon>
        <taxon>Embryophyta</taxon>
        <taxon>Tracheophyta</taxon>
        <taxon>Spermatophyta</taxon>
        <taxon>Magnoliopsida</taxon>
        <taxon>eudicotyledons</taxon>
        <taxon>Gunneridae</taxon>
        <taxon>Pentapetalae</taxon>
        <taxon>asterids</taxon>
        <taxon>campanulids</taxon>
        <taxon>Asterales</taxon>
        <taxon>Asteraceae</taxon>
        <taxon>Cichorioideae</taxon>
        <taxon>Cichorieae</taxon>
        <taxon>Lactucinae</taxon>
        <taxon>Lactuca</taxon>
    </lineage>
</organism>
<evidence type="ECO:0000256" key="2">
    <source>
        <dbReference type="SAM" id="SignalP"/>
    </source>
</evidence>
<comment type="caution">
    <text evidence="3">The sequence shown here is derived from an EMBL/GenBank/DDBJ whole genome shotgun (WGS) entry which is preliminary data.</text>
</comment>
<proteinExistence type="predicted"/>
<keyword evidence="4" id="KW-1185">Reference proteome</keyword>
<dbReference type="Proteomes" id="UP001157418">
    <property type="component" value="Unassembled WGS sequence"/>
</dbReference>
<feature type="region of interest" description="Disordered" evidence="1">
    <location>
        <begin position="67"/>
        <end position="95"/>
    </location>
</feature>
<keyword evidence="2" id="KW-0732">Signal</keyword>
<reference evidence="3 4" key="1">
    <citation type="submission" date="2022-01" db="EMBL/GenBank/DDBJ databases">
        <authorList>
            <person name="Xiong W."/>
            <person name="Schranz E."/>
        </authorList>
    </citation>
    <scope>NUCLEOTIDE SEQUENCE [LARGE SCALE GENOMIC DNA]</scope>
</reference>
<protein>
    <submittedName>
        <fullName evidence="3">Uncharacterized protein</fullName>
    </submittedName>
</protein>
<dbReference type="EMBL" id="CAKMRJ010005745">
    <property type="protein sequence ID" value="CAH1453584.1"/>
    <property type="molecule type" value="Genomic_DNA"/>
</dbReference>
<gene>
    <name evidence="3" type="ORF">LVIROSA_LOCUS38820</name>
</gene>
<evidence type="ECO:0000313" key="3">
    <source>
        <dbReference type="EMBL" id="CAH1453584.1"/>
    </source>
</evidence>
<name>A0AAU9PTN2_9ASTR</name>
<feature type="chain" id="PRO_5043471180" evidence="2">
    <location>
        <begin position="31"/>
        <end position="95"/>
    </location>
</feature>
<dbReference type="AlphaFoldDB" id="A0AAU9PTN2"/>
<feature type="signal peptide" evidence="2">
    <location>
        <begin position="1"/>
        <end position="30"/>
    </location>
</feature>
<accession>A0AAU9PTN2</accession>
<sequence>MSMIVAPFQHHPTFMVVRIIVVLLQLLSSSFPPPSFTIGLLPSQPPPSAIPPASPLAICSSRQLSPARRRLPCEATGRRPSIATTPSHPTPEKAV</sequence>
<evidence type="ECO:0000313" key="4">
    <source>
        <dbReference type="Proteomes" id="UP001157418"/>
    </source>
</evidence>
<evidence type="ECO:0000256" key="1">
    <source>
        <dbReference type="SAM" id="MobiDB-lite"/>
    </source>
</evidence>